<feature type="region of interest" description="Disordered" evidence="1">
    <location>
        <begin position="100"/>
        <end position="123"/>
    </location>
</feature>
<dbReference type="AlphaFoldDB" id="G7YDX2"/>
<evidence type="ECO:0000313" key="3">
    <source>
        <dbReference type="Proteomes" id="UP000008909"/>
    </source>
</evidence>
<reference evidence="2" key="1">
    <citation type="journal article" date="2011" name="Genome Biol.">
        <title>The draft genome of the carcinogenic human liver fluke Clonorchis sinensis.</title>
        <authorList>
            <person name="Wang X."/>
            <person name="Chen W."/>
            <person name="Huang Y."/>
            <person name="Sun J."/>
            <person name="Men J."/>
            <person name="Liu H."/>
            <person name="Luo F."/>
            <person name="Guo L."/>
            <person name="Lv X."/>
            <person name="Deng C."/>
            <person name="Zhou C."/>
            <person name="Fan Y."/>
            <person name="Li X."/>
            <person name="Huang L."/>
            <person name="Hu Y."/>
            <person name="Liang C."/>
            <person name="Hu X."/>
            <person name="Xu J."/>
            <person name="Yu X."/>
        </authorList>
    </citation>
    <scope>NUCLEOTIDE SEQUENCE [LARGE SCALE GENOMIC DNA]</scope>
    <source>
        <strain evidence="2">Henan</strain>
    </source>
</reference>
<dbReference type="Proteomes" id="UP000008909">
    <property type="component" value="Unassembled WGS sequence"/>
</dbReference>
<dbReference type="EMBL" id="DF143120">
    <property type="protein sequence ID" value="GAA51156.1"/>
    <property type="molecule type" value="Genomic_DNA"/>
</dbReference>
<gene>
    <name evidence="2" type="ORF">CLF_105656</name>
</gene>
<feature type="region of interest" description="Disordered" evidence="1">
    <location>
        <begin position="1"/>
        <end position="24"/>
    </location>
</feature>
<organism evidence="2 3">
    <name type="scientific">Clonorchis sinensis</name>
    <name type="common">Chinese liver fluke</name>
    <dbReference type="NCBI Taxonomy" id="79923"/>
    <lineage>
        <taxon>Eukaryota</taxon>
        <taxon>Metazoa</taxon>
        <taxon>Spiralia</taxon>
        <taxon>Lophotrochozoa</taxon>
        <taxon>Platyhelminthes</taxon>
        <taxon>Trematoda</taxon>
        <taxon>Digenea</taxon>
        <taxon>Opisthorchiida</taxon>
        <taxon>Opisthorchiata</taxon>
        <taxon>Opisthorchiidae</taxon>
        <taxon>Clonorchis</taxon>
    </lineage>
</organism>
<evidence type="ECO:0000313" key="2">
    <source>
        <dbReference type="EMBL" id="GAA51156.1"/>
    </source>
</evidence>
<name>G7YDX2_CLOSI</name>
<reference key="2">
    <citation type="submission" date="2011-10" db="EMBL/GenBank/DDBJ databases">
        <title>The genome and transcriptome sequence of Clonorchis sinensis provide insights into the carcinogenic liver fluke.</title>
        <authorList>
            <person name="Wang X."/>
            <person name="Huang Y."/>
            <person name="Chen W."/>
            <person name="Liu H."/>
            <person name="Guo L."/>
            <person name="Chen Y."/>
            <person name="Luo F."/>
            <person name="Zhou W."/>
            <person name="Sun J."/>
            <person name="Mao Q."/>
            <person name="Liang P."/>
            <person name="Zhou C."/>
            <person name="Tian Y."/>
            <person name="Men J."/>
            <person name="Lv X."/>
            <person name="Huang L."/>
            <person name="Zhou J."/>
            <person name="Hu Y."/>
            <person name="Li R."/>
            <person name="Zhang F."/>
            <person name="Lei H."/>
            <person name="Li X."/>
            <person name="Hu X."/>
            <person name="Liang C."/>
            <person name="Xu J."/>
            <person name="Wu Z."/>
            <person name="Yu X."/>
        </authorList>
    </citation>
    <scope>NUCLEOTIDE SEQUENCE</scope>
    <source>
        <strain>Henan</strain>
    </source>
</reference>
<dbReference type="Gene3D" id="6.10.280.200">
    <property type="match status" value="1"/>
</dbReference>
<evidence type="ECO:0000256" key="1">
    <source>
        <dbReference type="SAM" id="MobiDB-lite"/>
    </source>
</evidence>
<proteinExistence type="predicted"/>
<keyword evidence="3" id="KW-1185">Reference proteome</keyword>
<accession>G7YDX2</accession>
<sequence length="338" mass="37717">MALVPRRTTAAERQEQNRSGILGRRPRSCVSIRESVKVKISTPPCSDVRATKMNVGILLRPCIWLPLCRSVTTKAATATQLDAIQKAFVAKIQEYNQKSNCHATRRKHEGPDTTKMPKPRREHSSYRDWVRTTDLLARSPSRETSMVGTTGLSGNGFHTSLPRHHLTFPGSFLLFAKRTLWESRSTGIRNTTKRRNLYHSWYGVSLLFVWLLPLGLSYDCTLWNEVLVIVARGTIAEPKLDHCAKVAALGRAVNNLETTVLVLCRRCYGMWPLVEVILPVLVQVGRMFEGVDTSGPYSLSKRIDVVLRQLGNDVLTVVTAGDIDDGGSQEDPLTVAPQ</sequence>
<protein>
    <submittedName>
        <fullName evidence="2">Uncharacterized protein</fullName>
    </submittedName>
</protein>